<dbReference type="EMBL" id="PQFF01000061">
    <property type="protein sequence ID" value="RHZ85583.1"/>
    <property type="molecule type" value="Genomic_DNA"/>
</dbReference>
<reference evidence="2 3" key="1">
    <citation type="submission" date="2018-08" db="EMBL/GenBank/DDBJ databases">
        <title>Genome and evolution of the arbuscular mycorrhizal fungus Diversispora epigaea (formerly Glomus versiforme) and its bacterial endosymbionts.</title>
        <authorList>
            <person name="Sun X."/>
            <person name="Fei Z."/>
            <person name="Harrison M."/>
        </authorList>
    </citation>
    <scope>NUCLEOTIDE SEQUENCE [LARGE SCALE GENOMIC DNA]</scope>
    <source>
        <strain evidence="2 3">IT104</strain>
    </source>
</reference>
<keyword evidence="3" id="KW-1185">Reference proteome</keyword>
<evidence type="ECO:0000313" key="3">
    <source>
        <dbReference type="Proteomes" id="UP000266861"/>
    </source>
</evidence>
<name>A0A397JKX0_9GLOM</name>
<feature type="region of interest" description="Disordered" evidence="1">
    <location>
        <begin position="18"/>
        <end position="69"/>
    </location>
</feature>
<feature type="compositionally biased region" description="Basic and acidic residues" evidence="1">
    <location>
        <begin position="57"/>
        <end position="69"/>
    </location>
</feature>
<sequence length="69" mass="8290">MLKSISLKKDIRKEFAYGFEGDSNGYSEEYSGECDRERMEGKRSEEQEEKRKRKLCEKKEEQNEMDSQK</sequence>
<dbReference type="AlphaFoldDB" id="A0A397JKX0"/>
<proteinExistence type="predicted"/>
<organism evidence="2 3">
    <name type="scientific">Diversispora epigaea</name>
    <dbReference type="NCBI Taxonomy" id="1348612"/>
    <lineage>
        <taxon>Eukaryota</taxon>
        <taxon>Fungi</taxon>
        <taxon>Fungi incertae sedis</taxon>
        <taxon>Mucoromycota</taxon>
        <taxon>Glomeromycotina</taxon>
        <taxon>Glomeromycetes</taxon>
        <taxon>Diversisporales</taxon>
        <taxon>Diversisporaceae</taxon>
        <taxon>Diversispora</taxon>
    </lineage>
</organism>
<evidence type="ECO:0000256" key="1">
    <source>
        <dbReference type="SAM" id="MobiDB-lite"/>
    </source>
</evidence>
<accession>A0A397JKX0</accession>
<evidence type="ECO:0000313" key="2">
    <source>
        <dbReference type="EMBL" id="RHZ85583.1"/>
    </source>
</evidence>
<dbReference type="Proteomes" id="UP000266861">
    <property type="component" value="Unassembled WGS sequence"/>
</dbReference>
<comment type="caution">
    <text evidence="2">The sequence shown here is derived from an EMBL/GenBank/DDBJ whole genome shotgun (WGS) entry which is preliminary data.</text>
</comment>
<protein>
    <submittedName>
        <fullName evidence="2">Uncharacterized protein</fullName>
    </submittedName>
</protein>
<gene>
    <name evidence="2" type="ORF">Glove_64g83</name>
</gene>
<feature type="compositionally biased region" description="Basic and acidic residues" evidence="1">
    <location>
        <begin position="33"/>
        <end position="50"/>
    </location>
</feature>